<feature type="transmembrane region" description="Helical" evidence="5">
    <location>
        <begin position="439"/>
        <end position="458"/>
    </location>
</feature>
<evidence type="ECO:0000256" key="1">
    <source>
        <dbReference type="ARBA" id="ARBA00004141"/>
    </source>
</evidence>
<sequence length="459" mass="49963">MPQISKDNPTSKKPGRGWRFYGTFACLALLNLVCAIDATILAVALPTIATDLNATAIQAFWCGIPFLLCSTVFQPTFASFSHIIRRKSVILAALFLFTTGTIIASLAKKIGVGGSGLVGLTYVLLADLVSLRERDKWMSITSLQWAIGSVIGPVIGGTFAVKTTWKWIFWLNIPFCALAAVGIPFCLMLHPRKGSVWARLKTFDWFGSFIFIAATTSFLIPITWGGVDFQWLSWRTLVPIILGIFELLGFVIYPVSFSQEPLIRRSLFNTPTAITAYAGTFIHGVMLAKNYSPVLSGVAIFPLRFTIAPAAAVVGIVIAKTGRYRPSIEPITIVSWVFLSLVAGIGTGMLFSAQGFAAQVSVSNPDLPFAGPCCNSFFRAFGQTFGVAVSGVILQNTFKTKILATAYASAFVQIVRMWSSKGEQGVMREVVIRAYVESLRMVWIVMCILAVVIFVSSLI</sequence>
<keyword evidence="4 5" id="KW-0472">Membrane</keyword>
<evidence type="ECO:0000256" key="5">
    <source>
        <dbReference type="SAM" id="Phobius"/>
    </source>
</evidence>
<evidence type="ECO:0000256" key="3">
    <source>
        <dbReference type="ARBA" id="ARBA00022989"/>
    </source>
</evidence>
<gene>
    <name evidence="6" type="ORF">NA56DRAFT_667201</name>
</gene>
<dbReference type="PANTHER" id="PTHR23501:SF59">
    <property type="entry name" value="MAJOR FACILITATOR SUPERFAMILY (MFS) PROFILE DOMAIN-CONTAINING PROTEIN-RELATED"/>
    <property type="match status" value="1"/>
</dbReference>
<feature type="transmembrane region" description="Helical" evidence="5">
    <location>
        <begin position="20"/>
        <end position="45"/>
    </location>
</feature>
<dbReference type="Pfam" id="PF07690">
    <property type="entry name" value="MFS_1"/>
    <property type="match status" value="1"/>
</dbReference>
<dbReference type="SUPFAM" id="SSF103473">
    <property type="entry name" value="MFS general substrate transporter"/>
    <property type="match status" value="1"/>
</dbReference>
<dbReference type="GO" id="GO:0022857">
    <property type="term" value="F:transmembrane transporter activity"/>
    <property type="evidence" value="ECO:0007669"/>
    <property type="project" value="InterPro"/>
</dbReference>
<organism evidence="6 7">
    <name type="scientific">Hyaloscypha hepaticicola</name>
    <dbReference type="NCBI Taxonomy" id="2082293"/>
    <lineage>
        <taxon>Eukaryota</taxon>
        <taxon>Fungi</taxon>
        <taxon>Dikarya</taxon>
        <taxon>Ascomycota</taxon>
        <taxon>Pezizomycotina</taxon>
        <taxon>Leotiomycetes</taxon>
        <taxon>Helotiales</taxon>
        <taxon>Hyaloscyphaceae</taxon>
        <taxon>Hyaloscypha</taxon>
    </lineage>
</organism>
<keyword evidence="2 5" id="KW-0812">Transmembrane</keyword>
<accession>A0A2J6QMX1</accession>
<feature type="transmembrane region" description="Helical" evidence="5">
    <location>
        <begin position="143"/>
        <end position="161"/>
    </location>
</feature>
<dbReference type="GO" id="GO:0005886">
    <property type="term" value="C:plasma membrane"/>
    <property type="evidence" value="ECO:0007669"/>
    <property type="project" value="TreeGrafter"/>
</dbReference>
<feature type="transmembrane region" description="Helical" evidence="5">
    <location>
        <begin position="57"/>
        <end position="77"/>
    </location>
</feature>
<feature type="transmembrane region" description="Helical" evidence="5">
    <location>
        <begin position="331"/>
        <end position="357"/>
    </location>
</feature>
<feature type="transmembrane region" description="Helical" evidence="5">
    <location>
        <begin position="89"/>
        <end position="107"/>
    </location>
</feature>
<evidence type="ECO:0000256" key="4">
    <source>
        <dbReference type="ARBA" id="ARBA00023136"/>
    </source>
</evidence>
<reference evidence="6 7" key="1">
    <citation type="submission" date="2016-05" db="EMBL/GenBank/DDBJ databases">
        <title>A degradative enzymes factory behind the ericoid mycorrhizal symbiosis.</title>
        <authorList>
            <consortium name="DOE Joint Genome Institute"/>
            <person name="Martino E."/>
            <person name="Morin E."/>
            <person name="Grelet G."/>
            <person name="Kuo A."/>
            <person name="Kohler A."/>
            <person name="Daghino S."/>
            <person name="Barry K."/>
            <person name="Choi C."/>
            <person name="Cichocki N."/>
            <person name="Clum A."/>
            <person name="Copeland A."/>
            <person name="Hainaut M."/>
            <person name="Haridas S."/>
            <person name="Labutti K."/>
            <person name="Lindquist E."/>
            <person name="Lipzen A."/>
            <person name="Khouja H.-R."/>
            <person name="Murat C."/>
            <person name="Ohm R."/>
            <person name="Olson A."/>
            <person name="Spatafora J."/>
            <person name="Veneault-Fourrey C."/>
            <person name="Henrissat B."/>
            <person name="Grigoriev I."/>
            <person name="Martin F."/>
            <person name="Perotto S."/>
        </authorList>
    </citation>
    <scope>NUCLEOTIDE SEQUENCE [LARGE SCALE GENOMIC DNA]</scope>
    <source>
        <strain evidence="6 7">UAMH 7357</strain>
    </source>
</reference>
<feature type="transmembrane region" description="Helical" evidence="5">
    <location>
        <begin position="267"/>
        <end position="288"/>
    </location>
</feature>
<dbReference type="Gene3D" id="1.20.1250.20">
    <property type="entry name" value="MFS general substrate transporter like domains"/>
    <property type="match status" value="1"/>
</dbReference>
<feature type="transmembrane region" description="Helical" evidence="5">
    <location>
        <begin position="113"/>
        <end position="131"/>
    </location>
</feature>
<comment type="subcellular location">
    <subcellularLocation>
        <location evidence="1">Membrane</location>
        <topology evidence="1">Multi-pass membrane protein</topology>
    </subcellularLocation>
</comment>
<dbReference type="EMBL" id="KZ613465">
    <property type="protein sequence ID" value="PMD27589.1"/>
    <property type="molecule type" value="Genomic_DNA"/>
</dbReference>
<feature type="transmembrane region" description="Helical" evidence="5">
    <location>
        <begin position="294"/>
        <end position="319"/>
    </location>
</feature>
<dbReference type="AlphaFoldDB" id="A0A2J6QMX1"/>
<name>A0A2J6QMX1_9HELO</name>
<protein>
    <submittedName>
        <fullName evidence="6">MFS general substrate transporter</fullName>
    </submittedName>
</protein>
<evidence type="ECO:0000313" key="7">
    <source>
        <dbReference type="Proteomes" id="UP000235672"/>
    </source>
</evidence>
<evidence type="ECO:0000256" key="2">
    <source>
        <dbReference type="ARBA" id="ARBA00022692"/>
    </source>
</evidence>
<evidence type="ECO:0000313" key="6">
    <source>
        <dbReference type="EMBL" id="PMD27589.1"/>
    </source>
</evidence>
<feature type="transmembrane region" description="Helical" evidence="5">
    <location>
        <begin position="236"/>
        <end position="255"/>
    </location>
</feature>
<feature type="transmembrane region" description="Helical" evidence="5">
    <location>
        <begin position="377"/>
        <end position="395"/>
    </location>
</feature>
<feature type="transmembrane region" description="Helical" evidence="5">
    <location>
        <begin position="167"/>
        <end position="190"/>
    </location>
</feature>
<dbReference type="InterPro" id="IPR011701">
    <property type="entry name" value="MFS"/>
</dbReference>
<proteinExistence type="predicted"/>
<feature type="transmembrane region" description="Helical" evidence="5">
    <location>
        <begin position="202"/>
        <end position="224"/>
    </location>
</feature>
<dbReference type="Proteomes" id="UP000235672">
    <property type="component" value="Unassembled WGS sequence"/>
</dbReference>
<dbReference type="OrthoDB" id="4139357at2759"/>
<dbReference type="InterPro" id="IPR036259">
    <property type="entry name" value="MFS_trans_sf"/>
</dbReference>
<dbReference type="PANTHER" id="PTHR23501">
    <property type="entry name" value="MAJOR FACILITATOR SUPERFAMILY"/>
    <property type="match status" value="1"/>
</dbReference>
<keyword evidence="3 5" id="KW-1133">Transmembrane helix</keyword>
<keyword evidence="7" id="KW-1185">Reference proteome</keyword>